<organism evidence="8">
    <name type="scientific">Caenorhabditis brenneri</name>
    <name type="common">Nematode worm</name>
    <dbReference type="NCBI Taxonomy" id="135651"/>
    <lineage>
        <taxon>Eukaryota</taxon>
        <taxon>Metazoa</taxon>
        <taxon>Ecdysozoa</taxon>
        <taxon>Nematoda</taxon>
        <taxon>Chromadorea</taxon>
        <taxon>Rhabditida</taxon>
        <taxon>Rhabditina</taxon>
        <taxon>Rhabditomorpha</taxon>
        <taxon>Rhabditoidea</taxon>
        <taxon>Rhabditidae</taxon>
        <taxon>Peloderinae</taxon>
        <taxon>Caenorhabditis</taxon>
    </lineage>
</organism>
<feature type="transmembrane region" description="Helical" evidence="6">
    <location>
        <begin position="96"/>
        <end position="115"/>
    </location>
</feature>
<feature type="transmembrane region" description="Helical" evidence="6">
    <location>
        <begin position="36"/>
        <end position="52"/>
    </location>
</feature>
<feature type="transmembrane region" description="Helical" evidence="6">
    <location>
        <begin position="167"/>
        <end position="192"/>
    </location>
</feature>
<dbReference type="HOGENOM" id="CLU_069704_1_1_1"/>
<evidence type="ECO:0000313" key="7">
    <source>
        <dbReference type="EMBL" id="EGT55269.1"/>
    </source>
</evidence>
<evidence type="ECO:0000313" key="8">
    <source>
        <dbReference type="Proteomes" id="UP000008068"/>
    </source>
</evidence>
<comment type="subcellular location">
    <subcellularLocation>
        <location evidence="1">Membrane</location>
        <topology evidence="1">Multi-pass membrane protein</topology>
    </subcellularLocation>
</comment>
<dbReference type="GO" id="GO:0016020">
    <property type="term" value="C:membrane"/>
    <property type="evidence" value="ECO:0007669"/>
    <property type="project" value="UniProtKB-SubCell"/>
</dbReference>
<proteinExistence type="inferred from homology"/>
<keyword evidence="3 6" id="KW-0812">Transmembrane</keyword>
<dbReference type="eggNOG" id="ENOG502TITX">
    <property type="taxonomic scope" value="Eukaryota"/>
</dbReference>
<keyword evidence="5 6" id="KW-0472">Membrane</keyword>
<protein>
    <recommendedName>
        <fullName evidence="6">Serpentine receptor class gamma</fullName>
    </recommendedName>
</protein>
<keyword evidence="4 6" id="KW-1133">Transmembrane helix</keyword>
<feature type="transmembrane region" description="Helical" evidence="6">
    <location>
        <begin position="6"/>
        <end position="29"/>
    </location>
</feature>
<dbReference type="OMA" id="FYIFEFF"/>
<dbReference type="PANTHER" id="PTHR31552:SF3">
    <property type="entry name" value="SERPENTINE RECEPTOR CLASS GAMMA"/>
    <property type="match status" value="1"/>
</dbReference>
<evidence type="ECO:0000256" key="2">
    <source>
        <dbReference type="ARBA" id="ARBA00005692"/>
    </source>
</evidence>
<evidence type="ECO:0000256" key="5">
    <source>
        <dbReference type="ARBA" id="ARBA00023136"/>
    </source>
</evidence>
<dbReference type="InParanoid" id="G0N8K1"/>
<sequence length="311" mass="35939">MIGFIISIVYSIPCIILYFSTVMIVICNWKHMKSSFYQFYIFEFFMNMWTFLNGFSSIRLPNITCKGCFLASLLESLREPSIGSQILFEMQFHMAFVQYSTTTIVAINRMTLMCYPGFFKKSWSSYGWILMVLIVILPFSVTYHVFLHDAYFQYNATFDRFSLESEYPSFILFSRLFYFMCACSSITIIVNVMTFHKIRSLWYKPDNLEVNYFLVTFVASVVQIIGTLLTYAMIIATPNTALFRMTNIALPFVSDALTLLQPILLVIFCSETNMCEYPSSQLFHPDLSIPSGGCVNNVDYSSHKILPNLTL</sequence>
<evidence type="ECO:0000256" key="4">
    <source>
        <dbReference type="ARBA" id="ARBA00022989"/>
    </source>
</evidence>
<dbReference type="EMBL" id="GL379850">
    <property type="protein sequence ID" value="EGT55269.1"/>
    <property type="molecule type" value="Genomic_DNA"/>
</dbReference>
<feature type="transmembrane region" description="Helical" evidence="6">
    <location>
        <begin position="248"/>
        <end position="269"/>
    </location>
</feature>
<comment type="similarity">
    <text evidence="2 6">Belongs to the nematode receptor-like protein srg family.</text>
</comment>
<name>G0N8K1_CAEBE</name>
<feature type="transmembrane region" description="Helical" evidence="6">
    <location>
        <begin position="212"/>
        <end position="236"/>
    </location>
</feature>
<feature type="transmembrane region" description="Helical" evidence="6">
    <location>
        <begin position="127"/>
        <end position="147"/>
    </location>
</feature>
<dbReference type="Pfam" id="PF02118">
    <property type="entry name" value="Srg"/>
    <property type="match status" value="1"/>
</dbReference>
<dbReference type="Proteomes" id="UP000008068">
    <property type="component" value="Unassembled WGS sequence"/>
</dbReference>
<keyword evidence="8" id="KW-1185">Reference proteome</keyword>
<evidence type="ECO:0000256" key="1">
    <source>
        <dbReference type="ARBA" id="ARBA00004141"/>
    </source>
</evidence>
<dbReference type="OrthoDB" id="5868085at2759"/>
<dbReference type="FunCoup" id="G0N8K1">
    <property type="interactions" value="6"/>
</dbReference>
<evidence type="ECO:0000256" key="6">
    <source>
        <dbReference type="RuleBase" id="RU280813"/>
    </source>
</evidence>
<reference evidence="8" key="1">
    <citation type="submission" date="2011-07" db="EMBL/GenBank/DDBJ databases">
        <authorList>
            <consortium name="Caenorhabditis brenneri Sequencing and Analysis Consortium"/>
            <person name="Wilson R.K."/>
        </authorList>
    </citation>
    <scope>NUCLEOTIDE SEQUENCE [LARGE SCALE GENOMIC DNA]</scope>
    <source>
        <strain evidence="8">PB2801</strain>
    </source>
</reference>
<dbReference type="GO" id="GO:0007606">
    <property type="term" value="P:sensory perception of chemical stimulus"/>
    <property type="evidence" value="ECO:0007669"/>
    <property type="project" value="UniProtKB-UniRule"/>
</dbReference>
<evidence type="ECO:0000256" key="3">
    <source>
        <dbReference type="ARBA" id="ARBA00022692"/>
    </source>
</evidence>
<dbReference type="PANTHER" id="PTHR31552">
    <property type="entry name" value="SERPENTINE RECEPTOR CLASS GAMMA"/>
    <property type="match status" value="1"/>
</dbReference>
<dbReference type="AlphaFoldDB" id="G0N8K1"/>
<dbReference type="GO" id="GO:0004888">
    <property type="term" value="F:transmembrane signaling receptor activity"/>
    <property type="evidence" value="ECO:0007669"/>
    <property type="project" value="InterPro"/>
</dbReference>
<accession>G0N8K1</accession>
<gene>
    <name evidence="7" type="ORF">CAEBREN_23504</name>
</gene>
<dbReference type="InterPro" id="IPR000609">
    <property type="entry name" value="7TM_GPCR_serpentine_rcpt_Srg"/>
</dbReference>